<protein>
    <submittedName>
        <fullName evidence="1">Uncharacterized protein</fullName>
    </submittedName>
</protein>
<evidence type="ECO:0000313" key="2">
    <source>
        <dbReference type="Proteomes" id="UP000242814"/>
    </source>
</evidence>
<organism evidence="1 2">
    <name type="scientific">Paracoccidioides brasiliensis</name>
    <dbReference type="NCBI Taxonomy" id="121759"/>
    <lineage>
        <taxon>Eukaryota</taxon>
        <taxon>Fungi</taxon>
        <taxon>Dikarya</taxon>
        <taxon>Ascomycota</taxon>
        <taxon>Pezizomycotina</taxon>
        <taxon>Eurotiomycetes</taxon>
        <taxon>Eurotiomycetidae</taxon>
        <taxon>Onygenales</taxon>
        <taxon>Ajellomycetaceae</taxon>
        <taxon>Paracoccidioides</taxon>
    </lineage>
</organism>
<name>A0A1D2J3X7_PARBR</name>
<proteinExistence type="predicted"/>
<gene>
    <name evidence="1" type="ORF">ACO22_07687</name>
</gene>
<accession>A0A1D2J3X7</accession>
<dbReference type="Proteomes" id="UP000242814">
    <property type="component" value="Unassembled WGS sequence"/>
</dbReference>
<dbReference type="AlphaFoldDB" id="A0A1D2J3X7"/>
<feature type="non-terminal residue" evidence="1">
    <location>
        <position position="1"/>
    </location>
</feature>
<evidence type="ECO:0000313" key="1">
    <source>
        <dbReference type="EMBL" id="ODH13014.1"/>
    </source>
</evidence>
<feature type="non-terminal residue" evidence="1">
    <location>
        <position position="95"/>
    </location>
</feature>
<comment type="caution">
    <text evidence="1">The sequence shown here is derived from an EMBL/GenBank/DDBJ whole genome shotgun (WGS) entry which is preliminary data.</text>
</comment>
<reference evidence="1 2" key="1">
    <citation type="submission" date="2016-06" db="EMBL/GenBank/DDBJ databases">
        <authorList>
            <person name="Kjaerup R.B."/>
            <person name="Dalgaard T.S."/>
            <person name="Juul-Madsen H.R."/>
        </authorList>
    </citation>
    <scope>NUCLEOTIDE SEQUENCE [LARGE SCALE GENOMIC DNA]</scope>
    <source>
        <strain evidence="1 2">Pb300</strain>
    </source>
</reference>
<sequence>ELSMYVDTDAEISLIDTEIAKLFFPQHLSISMPDNHNIRIRGIDIESDIFNIYINLNIIIKDQKSFFFFMKSELHLVKYLDYNIILVNDILTSAE</sequence>
<dbReference type="EMBL" id="LZYO01000621">
    <property type="protein sequence ID" value="ODH13014.1"/>
    <property type="molecule type" value="Genomic_DNA"/>
</dbReference>